<keyword evidence="4" id="KW-0274">FAD</keyword>
<dbReference type="InterPro" id="IPR038299">
    <property type="entry name" value="DAO_C_sf"/>
</dbReference>
<dbReference type="InterPro" id="IPR031656">
    <property type="entry name" value="DAO_C"/>
</dbReference>
<dbReference type="PRINTS" id="PR00411">
    <property type="entry name" value="PNDRDTASEI"/>
</dbReference>
<dbReference type="PANTHER" id="PTHR11985:SF11">
    <property type="entry name" value="DEHYDROGENASE (FAD-DEPENDENT), PUTATIVE-RELATED"/>
    <property type="match status" value="1"/>
</dbReference>
<dbReference type="InterPro" id="IPR000447">
    <property type="entry name" value="G3P_DH_FAD-dep"/>
</dbReference>
<evidence type="ECO:0000256" key="5">
    <source>
        <dbReference type="ARBA" id="ARBA00023002"/>
    </source>
</evidence>
<evidence type="ECO:0000259" key="7">
    <source>
        <dbReference type="Pfam" id="PF16901"/>
    </source>
</evidence>
<comment type="cofactor">
    <cofactor evidence="1">
        <name>FAD</name>
        <dbReference type="ChEBI" id="CHEBI:57692"/>
    </cofactor>
</comment>
<name>A0AAW0F6E5_9TRYP</name>
<dbReference type="EMBL" id="JAECZO010000026">
    <property type="protein sequence ID" value="KAK7202187.1"/>
    <property type="molecule type" value="Genomic_DNA"/>
</dbReference>
<dbReference type="Gene3D" id="1.10.8.870">
    <property type="entry name" value="Alpha-glycerophosphate oxidase, cap domain"/>
    <property type="match status" value="1"/>
</dbReference>
<feature type="domain" description="Alpha-glycerophosphate oxidase C-terminal" evidence="7">
    <location>
        <begin position="650"/>
        <end position="707"/>
    </location>
</feature>
<evidence type="ECO:0000256" key="1">
    <source>
        <dbReference type="ARBA" id="ARBA00001974"/>
    </source>
</evidence>
<gene>
    <name evidence="8" type="ORF">NESM_000288500</name>
</gene>
<keyword evidence="5" id="KW-0560">Oxidoreductase</keyword>
<dbReference type="InterPro" id="IPR036188">
    <property type="entry name" value="FAD/NAD-bd_sf"/>
</dbReference>
<dbReference type="Pfam" id="PF16901">
    <property type="entry name" value="DAO_C"/>
    <property type="match status" value="1"/>
</dbReference>
<keyword evidence="9" id="KW-1185">Reference proteome</keyword>
<comment type="caution">
    <text evidence="8">The sequence shown here is derived from an EMBL/GenBank/DDBJ whole genome shotgun (WGS) entry which is preliminary data.</text>
</comment>
<proteinExistence type="inferred from homology"/>
<evidence type="ECO:0000313" key="9">
    <source>
        <dbReference type="Proteomes" id="UP001430356"/>
    </source>
</evidence>
<dbReference type="PANTHER" id="PTHR11985">
    <property type="entry name" value="GLYCEROL-3-PHOSPHATE DEHYDROGENASE"/>
    <property type="match status" value="1"/>
</dbReference>
<dbReference type="SUPFAM" id="SSF51905">
    <property type="entry name" value="FAD/NAD(P)-binding domain"/>
    <property type="match status" value="1"/>
</dbReference>
<dbReference type="Gene3D" id="3.50.50.60">
    <property type="entry name" value="FAD/NAD(P)-binding domain"/>
    <property type="match status" value="1"/>
</dbReference>
<dbReference type="Proteomes" id="UP001430356">
    <property type="component" value="Unassembled WGS sequence"/>
</dbReference>
<comment type="similarity">
    <text evidence="2">Belongs to the FAD-dependent glycerol-3-phosphate dehydrogenase family.</text>
</comment>
<protein>
    <submittedName>
        <fullName evidence="8">Glycerol-3-phosphate dehydrogenase-like protein</fullName>
    </submittedName>
</protein>
<evidence type="ECO:0000259" key="6">
    <source>
        <dbReference type="Pfam" id="PF01266"/>
    </source>
</evidence>
<evidence type="ECO:0000256" key="3">
    <source>
        <dbReference type="ARBA" id="ARBA00022630"/>
    </source>
</evidence>
<dbReference type="GO" id="GO:0006072">
    <property type="term" value="P:glycerol-3-phosphate metabolic process"/>
    <property type="evidence" value="ECO:0007669"/>
    <property type="project" value="InterPro"/>
</dbReference>
<dbReference type="InterPro" id="IPR006076">
    <property type="entry name" value="FAD-dep_OxRdtase"/>
</dbReference>
<feature type="domain" description="FAD dependent oxidoreductase" evidence="6">
    <location>
        <begin position="73"/>
        <end position="305"/>
    </location>
</feature>
<reference evidence="8 9" key="1">
    <citation type="journal article" date="2021" name="MBio">
        <title>A New Model Trypanosomatid, Novymonas esmeraldas: Genomic Perception of Its 'Candidatus Pandoraea novymonadis' Endosymbiont.</title>
        <authorList>
            <person name="Zakharova A."/>
            <person name="Saura A."/>
            <person name="Butenko A."/>
            <person name="Podesvova L."/>
            <person name="Warmusova S."/>
            <person name="Kostygov A.Y."/>
            <person name="Nenarokova A."/>
            <person name="Lukes J."/>
            <person name="Opperdoes F.R."/>
            <person name="Yurchenko V."/>
        </authorList>
    </citation>
    <scope>NUCLEOTIDE SEQUENCE [LARGE SCALE GENOMIC DNA]</scope>
    <source>
        <strain evidence="8 9">E262AT.01</strain>
    </source>
</reference>
<dbReference type="GO" id="GO:0004368">
    <property type="term" value="F:glycerol-3-phosphate dehydrogenase (quinone) activity"/>
    <property type="evidence" value="ECO:0007669"/>
    <property type="project" value="InterPro"/>
</dbReference>
<evidence type="ECO:0000256" key="4">
    <source>
        <dbReference type="ARBA" id="ARBA00022827"/>
    </source>
</evidence>
<evidence type="ECO:0000313" key="8">
    <source>
        <dbReference type="EMBL" id="KAK7202187.1"/>
    </source>
</evidence>
<sequence>MSRRSRRLHVRLLRAAGVAAAGAFVYQRWQLHPSRVAPASAYVPAAAHHTGAPATRTARWARLQGGTEADPFDVLVVGGGVSGLYTAVDAAQRGLRVALVDAADLGGGSTAAGAPSVSPGALPYVQRAIRQRSVEWLRVAATVLVEETTWCNVAPDCVVAPDTIQRRWQDWRRRRSRAATAAAETGDGDTEPATRTLLPALHATEMAEYVCAAMAATGMSVFCGPLRPHAVLPRSAVEARLPALACDAAQSSTPSAAPLRVRGGVIANDFALRGSVAAVSLARTAEELGVVVVSYAPVRAIREVADAATPRAAPDAAAAPGARVLRVSVQDALATPTTAVAALPAEPPARWSLWRRGPATTPPASQAAHGEPEVHVHARAVVNCSGCWADSVKAMYDGNACDTVPAAFAGYQAYSYLVAPAAGVHAATVPAVPLAETTRTTALHFNSPRLSFTSAMVLPWWDQCVLLGPCISPLSSVPEPPARTAGAVLHSPDGYAAQRRRTVMMLGSLGVAVDATRLLSCVSQIVPHVKGPREVPWSAELLSRGYALHFSSLPLQARVDTTTTTAAAAAPSSLAADAARRDVPLLHVYGGAPVLARRLAEDAVNALVHHEPPFFSPETLRQLRDCRTRHLQLAAPPPALCGGPAASAAMDAAARVEALVTSTYAERLVDVVARRTHIAYTSPVEALHALPMLASIMGGLLGWSEVRRTAEIAAARQLVRSAAVTAVA</sequence>
<organism evidence="8 9">
    <name type="scientific">Novymonas esmeraldas</name>
    <dbReference type="NCBI Taxonomy" id="1808958"/>
    <lineage>
        <taxon>Eukaryota</taxon>
        <taxon>Discoba</taxon>
        <taxon>Euglenozoa</taxon>
        <taxon>Kinetoplastea</taxon>
        <taxon>Metakinetoplastina</taxon>
        <taxon>Trypanosomatida</taxon>
        <taxon>Trypanosomatidae</taxon>
        <taxon>Novymonas</taxon>
    </lineage>
</organism>
<dbReference type="AlphaFoldDB" id="A0AAW0F6E5"/>
<evidence type="ECO:0000256" key="2">
    <source>
        <dbReference type="ARBA" id="ARBA00007330"/>
    </source>
</evidence>
<accession>A0AAW0F6E5</accession>
<dbReference type="GO" id="GO:0005739">
    <property type="term" value="C:mitochondrion"/>
    <property type="evidence" value="ECO:0007669"/>
    <property type="project" value="TreeGrafter"/>
</dbReference>
<dbReference type="Pfam" id="PF01266">
    <property type="entry name" value="DAO"/>
    <property type="match status" value="1"/>
</dbReference>
<keyword evidence="3" id="KW-0285">Flavoprotein</keyword>